<accession>A0A7G9RF01</accession>
<dbReference type="KEGG" id="nmes:H9L09_07400"/>
<dbReference type="Proteomes" id="UP000515947">
    <property type="component" value="Chromosome"/>
</dbReference>
<feature type="transmembrane region" description="Helical" evidence="1">
    <location>
        <begin position="21"/>
        <end position="50"/>
    </location>
</feature>
<evidence type="ECO:0000256" key="1">
    <source>
        <dbReference type="SAM" id="Phobius"/>
    </source>
</evidence>
<keyword evidence="1" id="KW-1133">Transmembrane helix</keyword>
<dbReference type="EMBL" id="CP060713">
    <property type="protein sequence ID" value="QNN54176.1"/>
    <property type="molecule type" value="Genomic_DNA"/>
</dbReference>
<gene>
    <name evidence="2" type="ORF">H9L09_07400</name>
</gene>
<keyword evidence="1" id="KW-0812">Transmembrane</keyword>
<sequence length="305" mass="33141">MQVLVRERLWRRQRWMTWRTQLEYLSGTLWWLEGLGTLLSLGVPVALLLTGVPTSIVSPWLFACVFVVAFGVRMWGFKRLMRNQIRWRTAFALRVLRIPVGLSCLWWLLSRRTLSFAVTPKGAADSRLRGRVPGVVTSVLVALAALVGYAVLGLLGLVPWHTDAASTVSSGLWLTVALAVLVHATARIRAEQYATSRRAAHRFTLPVDCRVAGLPARLVDVSVNGAAVRLEPGASLPSGEVTVELPGAVPLTMRVTGHGAGVLKLATRERDWATLRAISLWLFHTPSGCVPGLPAGVPVVAVQGA</sequence>
<protein>
    <recommendedName>
        <fullName evidence="4">PilZ domain-containing protein</fullName>
    </recommendedName>
</protein>
<keyword evidence="1" id="KW-0472">Membrane</keyword>
<organism evidence="2 3">
    <name type="scientific">Nocardioides mesophilus</name>
    <dbReference type="NCBI Taxonomy" id="433659"/>
    <lineage>
        <taxon>Bacteria</taxon>
        <taxon>Bacillati</taxon>
        <taxon>Actinomycetota</taxon>
        <taxon>Actinomycetes</taxon>
        <taxon>Propionibacteriales</taxon>
        <taxon>Nocardioidaceae</taxon>
        <taxon>Nocardioides</taxon>
    </lineage>
</organism>
<evidence type="ECO:0008006" key="4">
    <source>
        <dbReference type="Google" id="ProtNLM"/>
    </source>
</evidence>
<dbReference type="RefSeq" id="WP_187580016.1">
    <property type="nucleotide sequence ID" value="NZ_CP060713.1"/>
</dbReference>
<feature type="transmembrane region" description="Helical" evidence="1">
    <location>
        <begin position="56"/>
        <end position="76"/>
    </location>
</feature>
<evidence type="ECO:0000313" key="2">
    <source>
        <dbReference type="EMBL" id="QNN54176.1"/>
    </source>
</evidence>
<proteinExistence type="predicted"/>
<feature type="transmembrane region" description="Helical" evidence="1">
    <location>
        <begin position="135"/>
        <end position="158"/>
    </location>
</feature>
<name>A0A7G9RF01_9ACTN</name>
<dbReference type="AlphaFoldDB" id="A0A7G9RF01"/>
<keyword evidence="3" id="KW-1185">Reference proteome</keyword>
<reference evidence="2 3" key="1">
    <citation type="submission" date="2020-08" db="EMBL/GenBank/DDBJ databases">
        <title>Genome sequence of Nocardioides mesophilus KACC 16243T.</title>
        <authorList>
            <person name="Hyun D.-W."/>
            <person name="Bae J.-W."/>
        </authorList>
    </citation>
    <scope>NUCLEOTIDE SEQUENCE [LARGE SCALE GENOMIC DNA]</scope>
    <source>
        <strain evidence="2 3">KACC 16243</strain>
    </source>
</reference>
<feature type="transmembrane region" description="Helical" evidence="1">
    <location>
        <begin position="170"/>
        <end position="188"/>
    </location>
</feature>
<evidence type="ECO:0000313" key="3">
    <source>
        <dbReference type="Proteomes" id="UP000515947"/>
    </source>
</evidence>